<keyword evidence="3" id="KW-1185">Reference proteome</keyword>
<dbReference type="EMBL" id="CAUYUE010000016">
    <property type="protein sequence ID" value="CAK0787302.1"/>
    <property type="molecule type" value="Genomic_DNA"/>
</dbReference>
<organism evidence="2 3">
    <name type="scientific">Coccomyxa viridis</name>
    <dbReference type="NCBI Taxonomy" id="1274662"/>
    <lineage>
        <taxon>Eukaryota</taxon>
        <taxon>Viridiplantae</taxon>
        <taxon>Chlorophyta</taxon>
        <taxon>core chlorophytes</taxon>
        <taxon>Trebouxiophyceae</taxon>
        <taxon>Trebouxiophyceae incertae sedis</taxon>
        <taxon>Coccomyxaceae</taxon>
        <taxon>Coccomyxa</taxon>
    </lineage>
</organism>
<protein>
    <submittedName>
        <fullName evidence="2">Uncharacterized protein</fullName>
    </submittedName>
</protein>
<gene>
    <name evidence="2" type="ORF">CVIRNUC_010520</name>
</gene>
<dbReference type="InterPro" id="IPR054271">
    <property type="entry name" value="DUF7002"/>
</dbReference>
<name>A0AAV1IM48_9CHLO</name>
<accession>A0AAV1IM48</accession>
<sequence length="238" mass="26565">MRPRSKQGRGSGPPQGNTSASSAALELPPVVYHIAESANWPFIEKEGLQCAATLMRQSSLDVEEIKRCERQQRTSRLVLPDGRVLRDQCPVPATALERCLVNMSPPEWYSLLNSQIFFWVDVDRLNRVRKVMIDTVQFVAVVDTAALLAKYGASAAVTPFNIGNARRKASQRSNSTLVPYTLWQSSGWQTETEGVGGRPRARSHKAAELVVDTAIPDFMDFVLEVRRLAPGQLMERWV</sequence>
<comment type="caution">
    <text evidence="2">The sequence shown here is derived from an EMBL/GenBank/DDBJ whole genome shotgun (WGS) entry which is preliminary data.</text>
</comment>
<reference evidence="2 3" key="1">
    <citation type="submission" date="2023-10" db="EMBL/GenBank/DDBJ databases">
        <authorList>
            <person name="Maclean D."/>
            <person name="Macfadyen A."/>
        </authorList>
    </citation>
    <scope>NUCLEOTIDE SEQUENCE [LARGE SCALE GENOMIC DNA]</scope>
</reference>
<evidence type="ECO:0000256" key="1">
    <source>
        <dbReference type="SAM" id="MobiDB-lite"/>
    </source>
</evidence>
<dbReference type="Pfam" id="PF22531">
    <property type="entry name" value="DUF7002"/>
    <property type="match status" value="1"/>
</dbReference>
<evidence type="ECO:0000313" key="2">
    <source>
        <dbReference type="EMBL" id="CAK0787302.1"/>
    </source>
</evidence>
<proteinExistence type="predicted"/>
<evidence type="ECO:0000313" key="3">
    <source>
        <dbReference type="Proteomes" id="UP001314263"/>
    </source>
</evidence>
<dbReference type="AlphaFoldDB" id="A0AAV1IM48"/>
<feature type="region of interest" description="Disordered" evidence="1">
    <location>
        <begin position="1"/>
        <end position="22"/>
    </location>
</feature>
<dbReference type="Proteomes" id="UP001314263">
    <property type="component" value="Unassembled WGS sequence"/>
</dbReference>